<dbReference type="InterPro" id="IPR011057">
    <property type="entry name" value="Mss4-like_sf"/>
</dbReference>
<keyword evidence="4" id="KW-0456">Lyase</keyword>
<keyword evidence="2" id="KW-0479">Metal-binding</keyword>
<evidence type="ECO:0000256" key="4">
    <source>
        <dbReference type="ARBA" id="ARBA00023239"/>
    </source>
</evidence>
<accession>A0AAE6Z1T0</accession>
<evidence type="ECO:0000313" key="7">
    <source>
        <dbReference type="Proteomes" id="UP000500801"/>
    </source>
</evidence>
<dbReference type="Gene3D" id="3.90.1590.10">
    <property type="entry name" value="glutathione-dependent formaldehyde- activating enzyme (gfa)"/>
    <property type="match status" value="1"/>
</dbReference>
<dbReference type="PANTHER" id="PTHR33337:SF40">
    <property type="entry name" value="CENP-V_GFA DOMAIN-CONTAINING PROTEIN-RELATED"/>
    <property type="match status" value="1"/>
</dbReference>
<feature type="domain" description="CENP-V/GFA" evidence="5">
    <location>
        <begin position="4"/>
        <end position="117"/>
    </location>
</feature>
<organism evidence="6 7">
    <name type="scientific">Dickeya zeae</name>
    <dbReference type="NCBI Taxonomy" id="204042"/>
    <lineage>
        <taxon>Bacteria</taxon>
        <taxon>Pseudomonadati</taxon>
        <taxon>Pseudomonadota</taxon>
        <taxon>Gammaproteobacteria</taxon>
        <taxon>Enterobacterales</taxon>
        <taxon>Pectobacteriaceae</taxon>
        <taxon>Dickeya</taxon>
    </lineage>
</organism>
<protein>
    <submittedName>
        <fullName evidence="6">GFA family protein</fullName>
    </submittedName>
</protein>
<evidence type="ECO:0000313" key="6">
    <source>
        <dbReference type="EMBL" id="QIZ52736.1"/>
    </source>
</evidence>
<evidence type="ECO:0000256" key="1">
    <source>
        <dbReference type="ARBA" id="ARBA00005495"/>
    </source>
</evidence>
<reference evidence="6 7" key="1">
    <citation type="submission" date="2018-11" db="EMBL/GenBank/DDBJ databases">
        <title>Complete genome sequence of Dickeya zeae strain CE1 infecting Canna edulis Ker-Gawl. in China.</title>
        <authorList>
            <person name="Zhang J."/>
            <person name="Lin B."/>
            <person name="Shen H."/>
            <person name="Jiang S."/>
            <person name="Pu X."/>
            <person name="Sun D."/>
        </authorList>
    </citation>
    <scope>NUCLEOTIDE SEQUENCE [LARGE SCALE GENOMIC DNA]</scope>
    <source>
        <strain evidence="6 7">CE1</strain>
    </source>
</reference>
<dbReference type="EMBL" id="CP033622">
    <property type="protein sequence ID" value="QIZ52736.1"/>
    <property type="molecule type" value="Genomic_DNA"/>
</dbReference>
<dbReference type="Pfam" id="PF04828">
    <property type="entry name" value="GFA"/>
    <property type="match status" value="1"/>
</dbReference>
<dbReference type="AlphaFoldDB" id="A0AAE6Z1T0"/>
<dbReference type="InterPro" id="IPR006913">
    <property type="entry name" value="CENP-V/GFA"/>
</dbReference>
<dbReference type="PANTHER" id="PTHR33337">
    <property type="entry name" value="GFA DOMAIN-CONTAINING PROTEIN"/>
    <property type="match status" value="1"/>
</dbReference>
<dbReference type="PROSITE" id="PS51891">
    <property type="entry name" value="CENP_V_GFA"/>
    <property type="match status" value="1"/>
</dbReference>
<gene>
    <name evidence="6" type="ORF">DWG24_19290</name>
</gene>
<dbReference type="Proteomes" id="UP000500801">
    <property type="component" value="Chromosome"/>
</dbReference>
<dbReference type="SUPFAM" id="SSF51316">
    <property type="entry name" value="Mss4-like"/>
    <property type="match status" value="1"/>
</dbReference>
<dbReference type="GO" id="GO:0016846">
    <property type="term" value="F:carbon-sulfur lyase activity"/>
    <property type="evidence" value="ECO:0007669"/>
    <property type="project" value="InterPro"/>
</dbReference>
<name>A0AAE6Z1T0_9GAMM</name>
<evidence type="ECO:0000256" key="2">
    <source>
        <dbReference type="ARBA" id="ARBA00022723"/>
    </source>
</evidence>
<dbReference type="GO" id="GO:0046872">
    <property type="term" value="F:metal ion binding"/>
    <property type="evidence" value="ECO:0007669"/>
    <property type="project" value="UniProtKB-KW"/>
</dbReference>
<comment type="similarity">
    <text evidence="1">Belongs to the Gfa family.</text>
</comment>
<keyword evidence="3" id="KW-0862">Zinc</keyword>
<evidence type="ECO:0000256" key="3">
    <source>
        <dbReference type="ARBA" id="ARBA00022833"/>
    </source>
</evidence>
<evidence type="ECO:0000259" key="5">
    <source>
        <dbReference type="PROSITE" id="PS51891"/>
    </source>
</evidence>
<proteinExistence type="inferred from homology"/>
<sequence length="140" mass="15786">MKTSQGRCLCGAVTITVPESCTHDVYVCHCGMCRTWGGGPLMAIETQQGVTLEGEEHIGRYRSSDWAERAFCRTCGTHLFYRLLKPEIYSISAGLFPNVPQKLASQVYIDNKPDYYDFVQQTPTMTEQDIIDLYKSNTNS</sequence>